<dbReference type="GO" id="GO:0051118">
    <property type="term" value="F:glucan endo-1,3-alpha-glucosidase activity"/>
    <property type="evidence" value="ECO:0007669"/>
    <property type="project" value="InterPro"/>
</dbReference>
<dbReference type="OrthoDB" id="3257981at2759"/>
<proteinExistence type="predicted"/>
<sequence>MLGHIASTLKSHDKSVFAHVIVSLQFPLVKLLLTVLTEVAVFISYTLELWQRDIALAQEAGIDGFVLNISPPYDDTTRTQISNAFEAASTTRLGFSLFFSFDYLGSGITWLLNDVIEVLGAFCTNPIYYKLKGAAVVSTFEGTRNTDDWPRIRRSIPSETCFVPDWTSLGPAGVASKLEIIDGAFSWDMWPDGANEITSHSDRAWKDALGPTKTFMMGVSPWFYTRLPAYGKAWVWRGDSTWHTRWQQIAELQPSLVQIVSWNDYGESHYIGPIHEEGIPSATGADARPYVKNMPHDCWRMLLPFYIAQYKNGGIPPPIEKEILVFWYRLSPAAAGCNSGLTGNNAPSDINLSAHQEFVPPHEVCEDRVFVTVLLQAVATAKVKFEGEGVQNSTAYQVPTAGASHFSVPFKENLGPVTVQVMRNDQVIMYSTGPEITKYPPGGITNYNAWVGGASAS</sequence>
<keyword evidence="1" id="KW-0378">Hydrolase</keyword>
<dbReference type="AlphaFoldDB" id="A0A6A6NW54"/>
<evidence type="ECO:0000313" key="1">
    <source>
        <dbReference type="EMBL" id="KAF2455734.1"/>
    </source>
</evidence>
<dbReference type="Proteomes" id="UP000799766">
    <property type="component" value="Unassembled WGS sequence"/>
</dbReference>
<dbReference type="Pfam" id="PF03659">
    <property type="entry name" value="Glyco_hydro_71"/>
    <property type="match status" value="1"/>
</dbReference>
<dbReference type="EMBL" id="MU001685">
    <property type="protein sequence ID" value="KAF2455734.1"/>
    <property type="molecule type" value="Genomic_DNA"/>
</dbReference>
<dbReference type="CDD" id="cd11577">
    <property type="entry name" value="GH71"/>
    <property type="match status" value="1"/>
</dbReference>
<name>A0A6A6NW54_9PEZI</name>
<organism evidence="1 2">
    <name type="scientific">Lineolata rhizophorae</name>
    <dbReference type="NCBI Taxonomy" id="578093"/>
    <lineage>
        <taxon>Eukaryota</taxon>
        <taxon>Fungi</taxon>
        <taxon>Dikarya</taxon>
        <taxon>Ascomycota</taxon>
        <taxon>Pezizomycotina</taxon>
        <taxon>Dothideomycetes</taxon>
        <taxon>Dothideomycetes incertae sedis</taxon>
        <taxon>Lineolatales</taxon>
        <taxon>Lineolataceae</taxon>
        <taxon>Lineolata</taxon>
    </lineage>
</organism>
<accession>A0A6A6NW54</accession>
<protein>
    <submittedName>
        <fullName evidence="1">Glycoside hydrolase</fullName>
    </submittedName>
</protein>
<reference evidence="1" key="1">
    <citation type="journal article" date="2020" name="Stud. Mycol.">
        <title>101 Dothideomycetes genomes: a test case for predicting lifestyles and emergence of pathogens.</title>
        <authorList>
            <person name="Haridas S."/>
            <person name="Albert R."/>
            <person name="Binder M."/>
            <person name="Bloem J."/>
            <person name="Labutti K."/>
            <person name="Salamov A."/>
            <person name="Andreopoulos B."/>
            <person name="Baker S."/>
            <person name="Barry K."/>
            <person name="Bills G."/>
            <person name="Bluhm B."/>
            <person name="Cannon C."/>
            <person name="Castanera R."/>
            <person name="Culley D."/>
            <person name="Daum C."/>
            <person name="Ezra D."/>
            <person name="Gonzalez J."/>
            <person name="Henrissat B."/>
            <person name="Kuo A."/>
            <person name="Liang C."/>
            <person name="Lipzen A."/>
            <person name="Lutzoni F."/>
            <person name="Magnuson J."/>
            <person name="Mondo S."/>
            <person name="Nolan M."/>
            <person name="Ohm R."/>
            <person name="Pangilinan J."/>
            <person name="Park H.-J."/>
            <person name="Ramirez L."/>
            <person name="Alfaro M."/>
            <person name="Sun H."/>
            <person name="Tritt A."/>
            <person name="Yoshinaga Y."/>
            <person name="Zwiers L.-H."/>
            <person name="Turgeon B."/>
            <person name="Goodwin S."/>
            <person name="Spatafora J."/>
            <person name="Crous P."/>
            <person name="Grigoriev I."/>
        </authorList>
    </citation>
    <scope>NUCLEOTIDE SEQUENCE</scope>
    <source>
        <strain evidence="1">ATCC 16933</strain>
    </source>
</reference>
<dbReference type="InterPro" id="IPR005197">
    <property type="entry name" value="Glyco_hydro_71"/>
</dbReference>
<gene>
    <name evidence="1" type="ORF">BDY21DRAFT_288546</name>
</gene>
<dbReference type="Gene3D" id="3.20.20.80">
    <property type="entry name" value="Glycosidases"/>
    <property type="match status" value="1"/>
</dbReference>
<evidence type="ECO:0000313" key="2">
    <source>
        <dbReference type="Proteomes" id="UP000799766"/>
    </source>
</evidence>
<keyword evidence="2" id="KW-1185">Reference proteome</keyword>